<reference evidence="3 4" key="1">
    <citation type="submission" date="2024-03" db="EMBL/GenBank/DDBJ databases">
        <title>The Acrasis kona genome and developmental transcriptomes reveal deep origins of eukaryotic multicellular pathways.</title>
        <authorList>
            <person name="Sheikh S."/>
            <person name="Fu C.-J."/>
            <person name="Brown M.W."/>
            <person name="Baldauf S.L."/>
        </authorList>
    </citation>
    <scope>NUCLEOTIDE SEQUENCE [LARGE SCALE GENOMIC DNA]</scope>
    <source>
        <strain evidence="3 4">ATCC MYA-3509</strain>
    </source>
</reference>
<feature type="domain" description="F-box/LRR-repeat protein 15-like leucin rich repeat" evidence="2">
    <location>
        <begin position="321"/>
        <end position="485"/>
    </location>
</feature>
<dbReference type="InterPro" id="IPR057207">
    <property type="entry name" value="FBXL15_LRR"/>
</dbReference>
<feature type="compositionally biased region" description="Low complexity" evidence="1">
    <location>
        <begin position="174"/>
        <end position="187"/>
    </location>
</feature>
<protein>
    <submittedName>
        <fullName evidence="3">F-box/LRR-repeat protein</fullName>
    </submittedName>
</protein>
<dbReference type="InterPro" id="IPR032675">
    <property type="entry name" value="LRR_dom_sf"/>
</dbReference>
<dbReference type="AlphaFoldDB" id="A0AAW2YSH0"/>
<evidence type="ECO:0000259" key="2">
    <source>
        <dbReference type="Pfam" id="PF25372"/>
    </source>
</evidence>
<evidence type="ECO:0000313" key="4">
    <source>
        <dbReference type="Proteomes" id="UP001431209"/>
    </source>
</evidence>
<dbReference type="Gene3D" id="3.80.10.10">
    <property type="entry name" value="Ribonuclease Inhibitor"/>
    <property type="match status" value="2"/>
</dbReference>
<dbReference type="GO" id="GO:0019005">
    <property type="term" value="C:SCF ubiquitin ligase complex"/>
    <property type="evidence" value="ECO:0007669"/>
    <property type="project" value="TreeGrafter"/>
</dbReference>
<dbReference type="GO" id="GO:0031146">
    <property type="term" value="P:SCF-dependent proteasomal ubiquitin-dependent protein catabolic process"/>
    <property type="evidence" value="ECO:0007669"/>
    <property type="project" value="TreeGrafter"/>
</dbReference>
<proteinExistence type="predicted"/>
<dbReference type="Proteomes" id="UP001431209">
    <property type="component" value="Unassembled WGS sequence"/>
</dbReference>
<dbReference type="PANTHER" id="PTHR13318">
    <property type="entry name" value="PARTNER OF PAIRED, ISOFORM B-RELATED"/>
    <property type="match status" value="1"/>
</dbReference>
<organism evidence="3 4">
    <name type="scientific">Acrasis kona</name>
    <dbReference type="NCBI Taxonomy" id="1008807"/>
    <lineage>
        <taxon>Eukaryota</taxon>
        <taxon>Discoba</taxon>
        <taxon>Heterolobosea</taxon>
        <taxon>Tetramitia</taxon>
        <taxon>Eutetramitia</taxon>
        <taxon>Acrasidae</taxon>
        <taxon>Acrasis</taxon>
    </lineage>
</organism>
<feature type="region of interest" description="Disordered" evidence="1">
    <location>
        <begin position="174"/>
        <end position="201"/>
    </location>
</feature>
<dbReference type="SMART" id="SM00367">
    <property type="entry name" value="LRR_CC"/>
    <property type="match status" value="6"/>
</dbReference>
<dbReference type="Pfam" id="PF25372">
    <property type="entry name" value="DUF7885"/>
    <property type="match status" value="1"/>
</dbReference>
<name>A0AAW2YSH0_9EUKA</name>
<gene>
    <name evidence="3" type="ORF">AKO1_004457</name>
</gene>
<evidence type="ECO:0000313" key="3">
    <source>
        <dbReference type="EMBL" id="KAL0480140.1"/>
    </source>
</evidence>
<dbReference type="SUPFAM" id="SSF52047">
    <property type="entry name" value="RNI-like"/>
    <property type="match status" value="1"/>
</dbReference>
<dbReference type="EMBL" id="JAOPGA020000629">
    <property type="protein sequence ID" value="KAL0480140.1"/>
    <property type="molecule type" value="Genomic_DNA"/>
</dbReference>
<evidence type="ECO:0000256" key="1">
    <source>
        <dbReference type="SAM" id="MobiDB-lite"/>
    </source>
</evidence>
<sequence length="608" mass="67738">MTTLTIDSKSLRRQNNYRSVSESKSHKEPQVINTNRIAPIYKEQIIDETGAIDRMEVIRDPSKIYERDIDYFGNNAANFWKESDKFINSQKDDLLQEISTGATTLRRGQDDELLTEMSRISKQSKAFTLWGLSEGSSSLSTKGATSSYFKNDFDRFTRVDSENKPTSSTILFASTTQSRSSRPTSATYRSVSSLSSGISTPKRANARTITPLLSSMANEDLISGKEYQVTNVEDPTWRTYSTSASGRAISSIYHPATKRASRMASFMEKSNITNESLYMYITTESVQELNLERCAALSNKILKCIGEFCPRLTTLNLQHCTQVKDSTVRIITNGCPDLTYVNLGLCHLITDDALSHIFSHCKGLRVLSVHSCERIEGRSFSDIKASGKLEVLDVGYCVNLADWCLQYVSEYCPELIHLDVSGCPKIGDDGLCSIVQHCTKLETLRCMLCDQADVTTRSLGVLTKFATNLKVLELTGIRQLTDKCLEGIAKHGGNLEFISLSGCVLITDASIALIEENCNNLRCIELCSCRLLSVQPILNLIHAVKKLKKVVVSDCNISESELSILKSYTQRCTIVKHGIPAPPQNEFVCFQVKKATAKKKKKVVKKKK</sequence>
<comment type="caution">
    <text evidence="3">The sequence shown here is derived from an EMBL/GenBank/DDBJ whole genome shotgun (WGS) entry which is preliminary data.</text>
</comment>
<dbReference type="InterPro" id="IPR006553">
    <property type="entry name" value="Leu-rich_rpt_Cys-con_subtyp"/>
</dbReference>
<feature type="compositionally biased region" description="Polar residues" evidence="1">
    <location>
        <begin position="188"/>
        <end position="199"/>
    </location>
</feature>
<accession>A0AAW2YSH0</accession>
<keyword evidence="4" id="KW-1185">Reference proteome</keyword>
<dbReference type="PANTHER" id="PTHR13318:SF95">
    <property type="entry name" value="F-BOX PROTEIN YLR352W"/>
    <property type="match status" value="1"/>
</dbReference>